<dbReference type="GO" id="GO:0005874">
    <property type="term" value="C:microtubule"/>
    <property type="evidence" value="ECO:0007669"/>
    <property type="project" value="UniProtKB-KW"/>
</dbReference>
<protein>
    <recommendedName>
        <fullName evidence="8">Kinesin-like protein</fullName>
    </recommendedName>
</protein>
<dbReference type="InterPro" id="IPR036961">
    <property type="entry name" value="Kinesin_motor_dom_sf"/>
</dbReference>
<keyword evidence="5 8" id="KW-0505">Motor protein</keyword>
<dbReference type="GO" id="GO:0007018">
    <property type="term" value="P:microtubule-based movement"/>
    <property type="evidence" value="ECO:0007669"/>
    <property type="project" value="InterPro"/>
</dbReference>
<dbReference type="Proteomes" id="UP000887578">
    <property type="component" value="Unplaced"/>
</dbReference>
<evidence type="ECO:0000256" key="4">
    <source>
        <dbReference type="ARBA" id="ARBA00023054"/>
    </source>
</evidence>
<dbReference type="GO" id="GO:0005524">
    <property type="term" value="F:ATP binding"/>
    <property type="evidence" value="ECO:0007669"/>
    <property type="project" value="UniProtKB-KW"/>
</dbReference>
<evidence type="ECO:0000256" key="2">
    <source>
        <dbReference type="ARBA" id="ARBA00022741"/>
    </source>
</evidence>
<keyword evidence="6" id="KW-0963">Cytoplasm</keyword>
<evidence type="ECO:0000313" key="12">
    <source>
        <dbReference type="WBParaSite" id="PDA_v2.g23251.t1"/>
    </source>
</evidence>
<dbReference type="SUPFAM" id="SSF52540">
    <property type="entry name" value="P-loop containing nucleoside triphosphate hydrolases"/>
    <property type="match status" value="1"/>
</dbReference>
<evidence type="ECO:0000256" key="9">
    <source>
        <dbReference type="SAM" id="Coils"/>
    </source>
</evidence>
<reference evidence="12" key="1">
    <citation type="submission" date="2022-11" db="UniProtKB">
        <authorList>
            <consortium name="WormBaseParasite"/>
        </authorList>
    </citation>
    <scope>IDENTIFICATION</scope>
</reference>
<evidence type="ECO:0000256" key="7">
    <source>
        <dbReference type="PROSITE-ProRule" id="PRU00283"/>
    </source>
</evidence>
<evidence type="ECO:0000313" key="11">
    <source>
        <dbReference type="Proteomes" id="UP000887578"/>
    </source>
</evidence>
<evidence type="ECO:0000256" key="6">
    <source>
        <dbReference type="ARBA" id="ARBA00023212"/>
    </source>
</evidence>
<dbReference type="SMART" id="SM00129">
    <property type="entry name" value="KISc"/>
    <property type="match status" value="1"/>
</dbReference>
<comment type="subcellular location">
    <subcellularLocation>
        <location evidence="1">Cytoplasm</location>
        <location evidence="1">Cytoskeleton</location>
    </subcellularLocation>
</comment>
<dbReference type="PRINTS" id="PR00380">
    <property type="entry name" value="KINESINHEAVY"/>
</dbReference>
<dbReference type="PROSITE" id="PS50067">
    <property type="entry name" value="KINESIN_MOTOR_2"/>
    <property type="match status" value="1"/>
</dbReference>
<evidence type="ECO:0000256" key="3">
    <source>
        <dbReference type="ARBA" id="ARBA00022840"/>
    </source>
</evidence>
<name>A0A914PY07_9BILA</name>
<dbReference type="GO" id="GO:0003777">
    <property type="term" value="F:microtubule motor activity"/>
    <property type="evidence" value="ECO:0007669"/>
    <property type="project" value="InterPro"/>
</dbReference>
<evidence type="ECO:0000256" key="1">
    <source>
        <dbReference type="ARBA" id="ARBA00004245"/>
    </source>
</evidence>
<dbReference type="PROSITE" id="PS00411">
    <property type="entry name" value="KINESIN_MOTOR_1"/>
    <property type="match status" value="1"/>
</dbReference>
<dbReference type="InterPro" id="IPR027417">
    <property type="entry name" value="P-loop_NTPase"/>
</dbReference>
<dbReference type="InterPro" id="IPR001752">
    <property type="entry name" value="Kinesin_motor_dom"/>
</dbReference>
<sequence length="278" mass="31426">MNHLWRGWDQRKVAETSMNRESSRSHAVFMLTLITERTDGAVVNSRSSRLNLVDLAGSERQGQTHNTGEQLKEAGSINNSLSILARIIRTVSTSKEGTYVGYRDSLLTHLLRDSLGGNAKTTVIVNIHPNAEFIGDTGSTLTFAVNCKKVKNTAHVNVAISCKDVESLKKLVEKNEHLLKENEKLQEELAEQKEIYVLEKNQREAADNEFAKMKNEYELIIKNIMDELNKEKLEKVQIEKERDEAAAAQKHENLSQNCTNLREKMIEGFDSDISTEAR</sequence>
<dbReference type="PANTHER" id="PTHR47968:SF75">
    <property type="entry name" value="CENTROMERE-ASSOCIATED PROTEIN E"/>
    <property type="match status" value="1"/>
</dbReference>
<dbReference type="Gene3D" id="3.40.850.10">
    <property type="entry name" value="Kinesin motor domain"/>
    <property type="match status" value="1"/>
</dbReference>
<accession>A0A914PY07</accession>
<evidence type="ECO:0000256" key="8">
    <source>
        <dbReference type="RuleBase" id="RU000394"/>
    </source>
</evidence>
<organism evidence="11 12">
    <name type="scientific">Panagrolaimus davidi</name>
    <dbReference type="NCBI Taxonomy" id="227884"/>
    <lineage>
        <taxon>Eukaryota</taxon>
        <taxon>Metazoa</taxon>
        <taxon>Ecdysozoa</taxon>
        <taxon>Nematoda</taxon>
        <taxon>Chromadorea</taxon>
        <taxon>Rhabditida</taxon>
        <taxon>Tylenchina</taxon>
        <taxon>Panagrolaimomorpha</taxon>
        <taxon>Panagrolaimoidea</taxon>
        <taxon>Panagrolaimidae</taxon>
        <taxon>Panagrolaimus</taxon>
    </lineage>
</organism>
<keyword evidence="11" id="KW-1185">Reference proteome</keyword>
<evidence type="ECO:0000256" key="5">
    <source>
        <dbReference type="ARBA" id="ARBA00023175"/>
    </source>
</evidence>
<proteinExistence type="inferred from homology"/>
<dbReference type="PANTHER" id="PTHR47968">
    <property type="entry name" value="CENTROMERE PROTEIN E"/>
    <property type="match status" value="1"/>
</dbReference>
<keyword evidence="2 8" id="KW-0547">Nucleotide-binding</keyword>
<evidence type="ECO:0000259" key="10">
    <source>
        <dbReference type="PROSITE" id="PS50067"/>
    </source>
</evidence>
<dbReference type="GO" id="GO:0008017">
    <property type="term" value="F:microtubule binding"/>
    <property type="evidence" value="ECO:0007669"/>
    <property type="project" value="InterPro"/>
</dbReference>
<dbReference type="InterPro" id="IPR027640">
    <property type="entry name" value="Kinesin-like_fam"/>
</dbReference>
<keyword evidence="8" id="KW-0493">Microtubule</keyword>
<keyword evidence="6" id="KW-0206">Cytoskeleton</keyword>
<dbReference type="InterPro" id="IPR019821">
    <property type="entry name" value="Kinesin_motor_CS"/>
</dbReference>
<feature type="domain" description="Kinesin motor" evidence="10">
    <location>
        <begin position="1"/>
        <end position="150"/>
    </location>
</feature>
<keyword evidence="3 8" id="KW-0067">ATP-binding</keyword>
<dbReference type="WBParaSite" id="PDA_v2.g23251.t1">
    <property type="protein sequence ID" value="PDA_v2.g23251.t1"/>
    <property type="gene ID" value="PDA_v2.g23251"/>
</dbReference>
<dbReference type="Pfam" id="PF00225">
    <property type="entry name" value="Kinesin"/>
    <property type="match status" value="1"/>
</dbReference>
<keyword evidence="4 9" id="KW-0175">Coiled coil</keyword>
<dbReference type="AlphaFoldDB" id="A0A914PY07"/>
<comment type="caution">
    <text evidence="7">Lacks conserved residue(s) required for the propagation of feature annotation.</text>
</comment>
<comment type="similarity">
    <text evidence="7 8">Belongs to the TRAFAC class myosin-kinesin ATPase superfamily. Kinesin family.</text>
</comment>
<feature type="coiled-coil region" evidence="9">
    <location>
        <begin position="168"/>
        <end position="264"/>
    </location>
</feature>